<dbReference type="InterPro" id="IPR008271">
    <property type="entry name" value="Ser/Thr_kinase_AS"/>
</dbReference>
<dbReference type="InterPro" id="IPR017441">
    <property type="entry name" value="Protein_kinase_ATP_BS"/>
</dbReference>
<evidence type="ECO:0000256" key="6">
    <source>
        <dbReference type="SAM" id="Phobius"/>
    </source>
</evidence>
<keyword evidence="3" id="KW-0418">Kinase</keyword>
<dbReference type="SUPFAM" id="SSF56112">
    <property type="entry name" value="Protein kinase-like (PK-like)"/>
    <property type="match status" value="1"/>
</dbReference>
<evidence type="ECO:0000256" key="5">
    <source>
        <dbReference type="PROSITE-ProRule" id="PRU10141"/>
    </source>
</evidence>
<evidence type="ECO:0000259" key="7">
    <source>
        <dbReference type="PROSITE" id="PS50011"/>
    </source>
</evidence>
<gene>
    <name evidence="8" type="ORF">LG34_12400</name>
</gene>
<dbReference type="Gene3D" id="3.30.200.20">
    <property type="entry name" value="Phosphorylase Kinase, domain 1"/>
    <property type="match status" value="1"/>
</dbReference>
<dbReference type="Pfam" id="PF00069">
    <property type="entry name" value="Pkinase"/>
    <property type="match status" value="1"/>
</dbReference>
<dbReference type="GO" id="GO:0005524">
    <property type="term" value="F:ATP binding"/>
    <property type="evidence" value="ECO:0007669"/>
    <property type="project" value="UniProtKB-UniRule"/>
</dbReference>
<dbReference type="CDD" id="cd14014">
    <property type="entry name" value="STKc_PknB_like"/>
    <property type="match status" value="1"/>
</dbReference>
<evidence type="ECO:0000313" key="8">
    <source>
        <dbReference type="EMBL" id="PWE86042.1"/>
    </source>
</evidence>
<comment type="caution">
    <text evidence="8">The sequence shown here is derived from an EMBL/GenBank/DDBJ whole genome shotgun (WGS) entry which is preliminary data.</text>
</comment>
<evidence type="ECO:0000256" key="4">
    <source>
        <dbReference type="ARBA" id="ARBA00022840"/>
    </source>
</evidence>
<feature type="transmembrane region" description="Helical" evidence="6">
    <location>
        <begin position="276"/>
        <end position="294"/>
    </location>
</feature>
<dbReference type="EMBL" id="JRFU01000135">
    <property type="protein sequence ID" value="PWE86042.1"/>
    <property type="molecule type" value="Genomic_DNA"/>
</dbReference>
<dbReference type="Gene3D" id="1.10.510.10">
    <property type="entry name" value="Transferase(Phosphotransferase) domain 1"/>
    <property type="match status" value="1"/>
</dbReference>
<dbReference type="PROSITE" id="PS00108">
    <property type="entry name" value="PROTEIN_KINASE_ST"/>
    <property type="match status" value="1"/>
</dbReference>
<sequence>MAEIGSVIDGKYEILRKIGQGGMSVVYLAMDTHLNKQWAVKEIRKKGNGKDDVVIVNSLLAEANMMKKLDHPSLPRIVDIIDNGETIFVVMDYIEGESLDKILLEYGPQPEELVIAWAKQLCDVLSYLHSQKPPIIYRDMKPANIMLKPEGNIKIIDFGIAREYKEQSLADTTVLGTKGYAPPEQYSGQTDARSDIFALGMTMHHLLTGIDPRGGEKYVPVRMWNPELSEGIEIIIDKCVQPAAENRYQNCSDLLYDLEHPDLITKDYKRTQKRKLRAFVIFGTLAVALAAAGITCRVAAKTINNNDYENLVSVSESTSVDEKIDSYMKAIDIYPEKLDAYEKMLTAYEDDGTFGKKQNDQFLGIYNRNKAEFDTSSKEYAELNYQIGMMYFNYYTDDDGSYSFSNRVQKAISFFELNAKNENISPDFKEKKISDCYYQICSFYKTYILNSATVEEASKENYEQLLDQIDDTLTEVEDSGAYDKLTFYNGVFMLLYDQRTNMEQVNVDQDKILTLLDRVYEKASELTVQKEQSQQLQREILDNYDNYREAIQRTYTNAEERKQ</sequence>
<keyword evidence="1" id="KW-0808">Transferase</keyword>
<dbReference type="PROSITE" id="PS50011">
    <property type="entry name" value="PROTEIN_KINASE_DOM"/>
    <property type="match status" value="1"/>
</dbReference>
<proteinExistence type="predicted"/>
<name>A0A2V1JMT0_EUBRA</name>
<dbReference type="PROSITE" id="PS00107">
    <property type="entry name" value="PROTEIN_KINASE_ATP"/>
    <property type="match status" value="1"/>
</dbReference>
<dbReference type="SMART" id="SM00220">
    <property type="entry name" value="S_TKc"/>
    <property type="match status" value="1"/>
</dbReference>
<protein>
    <recommendedName>
        <fullName evidence="7">Protein kinase domain-containing protein</fullName>
    </recommendedName>
</protein>
<dbReference type="GO" id="GO:0004674">
    <property type="term" value="F:protein serine/threonine kinase activity"/>
    <property type="evidence" value="ECO:0007669"/>
    <property type="project" value="TreeGrafter"/>
</dbReference>
<dbReference type="AlphaFoldDB" id="A0A2V1JMT0"/>
<organism evidence="8 9">
    <name type="scientific">Eubacterium ramulus</name>
    <dbReference type="NCBI Taxonomy" id="39490"/>
    <lineage>
        <taxon>Bacteria</taxon>
        <taxon>Bacillati</taxon>
        <taxon>Bacillota</taxon>
        <taxon>Clostridia</taxon>
        <taxon>Eubacteriales</taxon>
        <taxon>Eubacteriaceae</taxon>
        <taxon>Eubacterium</taxon>
    </lineage>
</organism>
<evidence type="ECO:0000313" key="9">
    <source>
        <dbReference type="Proteomes" id="UP000245288"/>
    </source>
</evidence>
<keyword evidence="2 5" id="KW-0547">Nucleotide-binding</keyword>
<dbReference type="InterPro" id="IPR000719">
    <property type="entry name" value="Prot_kinase_dom"/>
</dbReference>
<keyword evidence="6" id="KW-0812">Transmembrane</keyword>
<dbReference type="RefSeq" id="WP_109216264.1">
    <property type="nucleotide sequence ID" value="NZ_JBGKQB010000001.1"/>
</dbReference>
<reference evidence="8 9" key="1">
    <citation type="submission" date="2014-09" db="EMBL/GenBank/DDBJ databases">
        <title>Butyrate-producing bacteria isolated from human gut.</title>
        <authorList>
            <person name="Zhang Q."/>
            <person name="Zhao L."/>
        </authorList>
    </citation>
    <scope>NUCLEOTIDE SEQUENCE [LARGE SCALE GENOMIC DNA]</scope>
    <source>
        <strain evidence="8 9">21</strain>
    </source>
</reference>
<dbReference type="PANTHER" id="PTHR43289">
    <property type="entry name" value="MITOGEN-ACTIVATED PROTEIN KINASE KINASE KINASE 20-RELATED"/>
    <property type="match status" value="1"/>
</dbReference>
<keyword evidence="6" id="KW-1133">Transmembrane helix</keyword>
<keyword evidence="4 5" id="KW-0067">ATP-binding</keyword>
<evidence type="ECO:0000256" key="3">
    <source>
        <dbReference type="ARBA" id="ARBA00022777"/>
    </source>
</evidence>
<dbReference type="OrthoDB" id="9788659at2"/>
<dbReference type="InterPro" id="IPR011009">
    <property type="entry name" value="Kinase-like_dom_sf"/>
</dbReference>
<dbReference type="PANTHER" id="PTHR43289:SF34">
    <property type="entry name" value="SERINE_THREONINE-PROTEIN KINASE YBDM-RELATED"/>
    <property type="match status" value="1"/>
</dbReference>
<keyword evidence="9" id="KW-1185">Reference proteome</keyword>
<evidence type="ECO:0000256" key="1">
    <source>
        <dbReference type="ARBA" id="ARBA00022679"/>
    </source>
</evidence>
<evidence type="ECO:0000256" key="2">
    <source>
        <dbReference type="ARBA" id="ARBA00022741"/>
    </source>
</evidence>
<dbReference type="Proteomes" id="UP000245288">
    <property type="component" value="Unassembled WGS sequence"/>
</dbReference>
<accession>A0A2V1JMT0</accession>
<keyword evidence="6" id="KW-0472">Membrane</keyword>
<feature type="binding site" evidence="5">
    <location>
        <position position="41"/>
    </location>
    <ligand>
        <name>ATP</name>
        <dbReference type="ChEBI" id="CHEBI:30616"/>
    </ligand>
</feature>
<feature type="domain" description="Protein kinase" evidence="7">
    <location>
        <begin position="12"/>
        <end position="263"/>
    </location>
</feature>